<evidence type="ECO:0000256" key="4">
    <source>
        <dbReference type="ARBA" id="ARBA00023136"/>
    </source>
</evidence>
<evidence type="ECO:0000256" key="5">
    <source>
        <dbReference type="SAM" id="MobiDB-lite"/>
    </source>
</evidence>
<feature type="transmembrane region" description="Helical" evidence="6">
    <location>
        <begin position="172"/>
        <end position="195"/>
    </location>
</feature>
<keyword evidence="9" id="KW-1185">Reference proteome</keyword>
<evidence type="ECO:0000313" key="8">
    <source>
        <dbReference type="EMBL" id="RFS44934.1"/>
    </source>
</evidence>
<gene>
    <name evidence="8" type="ORF">D0Q02_19440</name>
</gene>
<feature type="region of interest" description="Disordered" evidence="5">
    <location>
        <begin position="1"/>
        <end position="56"/>
    </location>
</feature>
<feature type="domain" description="Major facilitator superfamily (MFS) profile" evidence="7">
    <location>
        <begin position="78"/>
        <end position="461"/>
    </location>
</feature>
<name>A0A372FWC6_9ACTN</name>
<feature type="transmembrane region" description="Helical" evidence="6">
    <location>
        <begin position="347"/>
        <end position="366"/>
    </location>
</feature>
<evidence type="ECO:0000256" key="3">
    <source>
        <dbReference type="ARBA" id="ARBA00022989"/>
    </source>
</evidence>
<protein>
    <submittedName>
        <fullName evidence="8">MFS transporter</fullName>
    </submittedName>
</protein>
<comment type="subcellular location">
    <subcellularLocation>
        <location evidence="1">Cell membrane</location>
        <topology evidence="1">Multi-pass membrane protein</topology>
    </subcellularLocation>
</comment>
<feature type="transmembrane region" description="Helical" evidence="6">
    <location>
        <begin position="115"/>
        <end position="135"/>
    </location>
</feature>
<evidence type="ECO:0000259" key="7">
    <source>
        <dbReference type="PROSITE" id="PS50850"/>
    </source>
</evidence>
<dbReference type="GO" id="GO:0005886">
    <property type="term" value="C:plasma membrane"/>
    <property type="evidence" value="ECO:0007669"/>
    <property type="project" value="UniProtKB-SubCell"/>
</dbReference>
<evidence type="ECO:0000256" key="6">
    <source>
        <dbReference type="SAM" id="Phobius"/>
    </source>
</evidence>
<dbReference type="SUPFAM" id="SSF103473">
    <property type="entry name" value="MFS general substrate transporter"/>
    <property type="match status" value="1"/>
</dbReference>
<proteinExistence type="predicted"/>
<feature type="transmembrane region" description="Helical" evidence="6">
    <location>
        <begin position="406"/>
        <end position="429"/>
    </location>
</feature>
<dbReference type="Gene3D" id="1.20.1250.20">
    <property type="entry name" value="MFS general substrate transporter like domains"/>
    <property type="match status" value="2"/>
</dbReference>
<dbReference type="Pfam" id="PF07690">
    <property type="entry name" value="MFS_1"/>
    <property type="match status" value="1"/>
</dbReference>
<reference evidence="8 9" key="1">
    <citation type="submission" date="2018-08" db="EMBL/GenBank/DDBJ databases">
        <title>Verrucosispora craniellae sp. nov., isolated from a marine sponge in the South China Sea.</title>
        <authorList>
            <person name="Li L."/>
            <person name="Lin H.W."/>
        </authorList>
    </citation>
    <scope>NUCLEOTIDE SEQUENCE [LARGE SCALE GENOMIC DNA]</scope>
    <source>
        <strain evidence="8 9">LHW63014</strain>
    </source>
</reference>
<dbReference type="PANTHER" id="PTHR11360">
    <property type="entry name" value="MONOCARBOXYLATE TRANSPORTER"/>
    <property type="match status" value="1"/>
</dbReference>
<dbReference type="GO" id="GO:0022857">
    <property type="term" value="F:transmembrane transporter activity"/>
    <property type="evidence" value="ECO:0007669"/>
    <property type="project" value="InterPro"/>
</dbReference>
<sequence length="480" mass="50262">MVRRDRRCRKGDADQRCRGARNLLPHPAADRGGVRGGRPDPPGAPARRAPVSPFTRCGHPPVTAADEAHRRHRGFLSRWRVAFASGIVLATVFGVVEGFSIFYSSFVIDLGLDRAQASGMFAGYLLASTVAGPFAGRVVGRYGARRIVLIFLPLFAAAVAAASLPTELWQFYLLYMVVLAPATTMLVVASQVIITSGYAEDRGRATGIAYACLGVGNFLLFSLLALVVQEYGWRAGYLVAGCLAALGTVGFLLMDRPVAAGTGIEETQTPKESATNLFRSPVFWLVCLAALTASVTDFFTFQTIVPFLTTEGHGVAISGFLLGMTGLSYSGGQLLGGVLSDRTTRELTAAVGAIAFLAGISLLWVLPPTPLLVLAILLLGSGVGMIIGARIAAVGDLFSGARLARAIGFFQVASAIGSAFATWFGGFSYSTTGSYGLSFVVAGGCALLWIVVIWLAAPRRAAATRTAATGTPEAVPIGGT</sequence>
<dbReference type="AlphaFoldDB" id="A0A372FWC6"/>
<evidence type="ECO:0000313" key="9">
    <source>
        <dbReference type="Proteomes" id="UP000262621"/>
    </source>
</evidence>
<keyword evidence="4 6" id="KW-0472">Membrane</keyword>
<feature type="transmembrane region" description="Helical" evidence="6">
    <location>
        <begin position="235"/>
        <end position="254"/>
    </location>
</feature>
<keyword evidence="3 6" id="KW-1133">Transmembrane helix</keyword>
<dbReference type="InterPro" id="IPR050327">
    <property type="entry name" value="Proton-linked_MCT"/>
</dbReference>
<dbReference type="EMBL" id="QVFU01000022">
    <property type="protein sequence ID" value="RFS44934.1"/>
    <property type="molecule type" value="Genomic_DNA"/>
</dbReference>
<dbReference type="PROSITE" id="PS50850">
    <property type="entry name" value="MFS"/>
    <property type="match status" value="1"/>
</dbReference>
<keyword evidence="2 6" id="KW-0812">Transmembrane</keyword>
<feature type="transmembrane region" description="Helical" evidence="6">
    <location>
        <begin position="435"/>
        <end position="457"/>
    </location>
</feature>
<feature type="transmembrane region" description="Helical" evidence="6">
    <location>
        <begin position="207"/>
        <end position="229"/>
    </location>
</feature>
<dbReference type="InterPro" id="IPR020846">
    <property type="entry name" value="MFS_dom"/>
</dbReference>
<dbReference type="InterPro" id="IPR036259">
    <property type="entry name" value="MFS_trans_sf"/>
</dbReference>
<feature type="transmembrane region" description="Helical" evidence="6">
    <location>
        <begin position="147"/>
        <end position="166"/>
    </location>
</feature>
<feature type="transmembrane region" description="Helical" evidence="6">
    <location>
        <begin position="372"/>
        <end position="394"/>
    </location>
</feature>
<feature type="transmembrane region" description="Helical" evidence="6">
    <location>
        <begin position="314"/>
        <end position="335"/>
    </location>
</feature>
<evidence type="ECO:0000256" key="2">
    <source>
        <dbReference type="ARBA" id="ARBA00022692"/>
    </source>
</evidence>
<evidence type="ECO:0000256" key="1">
    <source>
        <dbReference type="ARBA" id="ARBA00004651"/>
    </source>
</evidence>
<dbReference type="InterPro" id="IPR011701">
    <property type="entry name" value="MFS"/>
</dbReference>
<comment type="caution">
    <text evidence="8">The sequence shown here is derived from an EMBL/GenBank/DDBJ whole genome shotgun (WGS) entry which is preliminary data.</text>
</comment>
<organism evidence="8 9">
    <name type="scientific">Micromonospora craniellae</name>
    <dbReference type="NCBI Taxonomy" id="2294034"/>
    <lineage>
        <taxon>Bacteria</taxon>
        <taxon>Bacillati</taxon>
        <taxon>Actinomycetota</taxon>
        <taxon>Actinomycetes</taxon>
        <taxon>Micromonosporales</taxon>
        <taxon>Micromonosporaceae</taxon>
        <taxon>Micromonospora</taxon>
    </lineage>
</organism>
<feature type="transmembrane region" description="Helical" evidence="6">
    <location>
        <begin position="81"/>
        <end position="103"/>
    </location>
</feature>
<accession>A0A372FWC6</accession>
<dbReference type="Proteomes" id="UP000262621">
    <property type="component" value="Unassembled WGS sequence"/>
</dbReference>
<feature type="transmembrane region" description="Helical" evidence="6">
    <location>
        <begin position="282"/>
        <end position="308"/>
    </location>
</feature>
<dbReference type="PANTHER" id="PTHR11360:SF284">
    <property type="entry name" value="EG:103B4.3 PROTEIN-RELATED"/>
    <property type="match status" value="1"/>
</dbReference>